<dbReference type="OrthoDB" id="1550779at2"/>
<dbReference type="eggNOG" id="COG2227">
    <property type="taxonomic scope" value="Bacteria"/>
</dbReference>
<dbReference type="InterPro" id="IPR029063">
    <property type="entry name" value="SAM-dependent_MTases_sf"/>
</dbReference>
<dbReference type="Pfam" id="PF13489">
    <property type="entry name" value="Methyltransf_23"/>
    <property type="match status" value="1"/>
</dbReference>
<dbReference type="Proteomes" id="UP000030002">
    <property type="component" value="Unassembled WGS sequence"/>
</dbReference>
<sequence length="221" mass="24356">MDCCPEPRGYDEVFSTGFSRSMSRRYERRGLSKLAARMVAFLESRGIRDATVLEIGGGIGDLHVELLRRGAASATNLELSANYEAESRALVERFGLADRVQTLAVDIARTPDTVEAADVVVLNRVVCCYRDVSALLTAAGERAESLLVFSHPTYTALNRALQVLENVGRRVRRQEFRGYLHDPVTMVAAVESTGLRQVMQHRGLIWSIVGFERPAAAMGPT</sequence>
<dbReference type="Gene3D" id="3.40.50.150">
    <property type="entry name" value="Vaccinia Virus protein VP39"/>
    <property type="match status" value="1"/>
</dbReference>
<gene>
    <name evidence="1" type="ORF">N802_09270</name>
</gene>
<comment type="caution">
    <text evidence="1">The sequence shown here is derived from an EMBL/GenBank/DDBJ whole genome shotgun (WGS) entry which is preliminary data.</text>
</comment>
<dbReference type="EMBL" id="AVPJ01000020">
    <property type="protein sequence ID" value="KGN30324.1"/>
    <property type="molecule type" value="Genomic_DNA"/>
</dbReference>
<dbReference type="AlphaFoldDB" id="A0A0A0J0S7"/>
<dbReference type="SUPFAM" id="SSF53335">
    <property type="entry name" value="S-adenosyl-L-methionine-dependent methyltransferases"/>
    <property type="match status" value="1"/>
</dbReference>
<reference evidence="1 2" key="1">
    <citation type="submission" date="2013-08" db="EMBL/GenBank/DDBJ databases">
        <title>The genome sequence of Knoellia sinensis.</title>
        <authorList>
            <person name="Zhu W."/>
            <person name="Wang G."/>
        </authorList>
    </citation>
    <scope>NUCLEOTIDE SEQUENCE [LARGE SCALE GENOMIC DNA]</scope>
    <source>
        <strain evidence="1 2">KCTC 19936</strain>
    </source>
</reference>
<protein>
    <submittedName>
        <fullName evidence="1">Uncharacterized protein</fullName>
    </submittedName>
</protein>
<dbReference type="RefSeq" id="WP_052110117.1">
    <property type="nucleotide sequence ID" value="NZ_AVPJ01000020.1"/>
</dbReference>
<accession>A0A0A0J0S7</accession>
<name>A0A0A0J0S7_9MICO</name>
<evidence type="ECO:0000313" key="1">
    <source>
        <dbReference type="EMBL" id="KGN30324.1"/>
    </source>
</evidence>
<organism evidence="1 2">
    <name type="scientific">Knoellia sinensis KCTC 19936</name>
    <dbReference type="NCBI Taxonomy" id="1385520"/>
    <lineage>
        <taxon>Bacteria</taxon>
        <taxon>Bacillati</taxon>
        <taxon>Actinomycetota</taxon>
        <taxon>Actinomycetes</taxon>
        <taxon>Micrococcales</taxon>
        <taxon>Intrasporangiaceae</taxon>
        <taxon>Knoellia</taxon>
    </lineage>
</organism>
<dbReference type="STRING" id="1385520.N802_09270"/>
<keyword evidence="2" id="KW-1185">Reference proteome</keyword>
<proteinExistence type="predicted"/>
<dbReference type="CDD" id="cd02440">
    <property type="entry name" value="AdoMet_MTases"/>
    <property type="match status" value="1"/>
</dbReference>
<evidence type="ECO:0000313" key="2">
    <source>
        <dbReference type="Proteomes" id="UP000030002"/>
    </source>
</evidence>